<dbReference type="Proteomes" id="UP000094025">
    <property type="component" value="Unassembled WGS sequence"/>
</dbReference>
<sequence>MQVSEPQEAFPEIGTVANPAALYDGNDVLLCYQASPRAGGGNVVLKFGDVIGFRVSPINVEGLQECRYPVQPWQFNEVAGGKETAEWKALNPRLWLISFSDVTIEVLFGTVSLIVHDAKGGPLLRTLTGALR</sequence>
<organism evidence="1 2">
    <name type="scientific">Sinorhizobium glycinis</name>
    <dbReference type="NCBI Taxonomy" id="1472378"/>
    <lineage>
        <taxon>Bacteria</taxon>
        <taxon>Pseudomonadati</taxon>
        <taxon>Pseudomonadota</taxon>
        <taxon>Alphaproteobacteria</taxon>
        <taxon>Hyphomicrobiales</taxon>
        <taxon>Rhizobiaceae</taxon>
        <taxon>Sinorhizobium/Ensifer group</taxon>
        <taxon>Sinorhizobium</taxon>
    </lineage>
</organism>
<dbReference type="OrthoDB" id="7848479at2"/>
<keyword evidence="2" id="KW-1185">Reference proteome</keyword>
<proteinExistence type="predicted"/>
<dbReference type="RefSeq" id="WP_064244215.1">
    <property type="nucleotide sequence ID" value="NZ_LPUX01000064.1"/>
</dbReference>
<name>A0A178XP22_9HYPH</name>
<comment type="caution">
    <text evidence="1">The sequence shown here is derived from an EMBL/GenBank/DDBJ whole genome shotgun (WGS) entry which is preliminary data.</text>
</comment>
<reference evidence="1 2" key="1">
    <citation type="journal article" date="2016" name="Int. J. Syst. Evol. Microbiol.">
        <title>Ensifer glycinis sp. nov., an novel rhizobial species associated with Glycine spp.</title>
        <authorList>
            <person name="Yan H."/>
            <person name="Yan J."/>
            <person name="Sui X.H."/>
            <person name="Wang E.T."/>
            <person name="Chen W.X."/>
            <person name="Zhang X.X."/>
            <person name="Chen W.F."/>
        </authorList>
    </citation>
    <scope>NUCLEOTIDE SEQUENCE [LARGE SCALE GENOMIC DNA]</scope>
    <source>
        <strain evidence="1 2">CCBAU 23380</strain>
    </source>
</reference>
<accession>A0A178XP22</accession>
<evidence type="ECO:0000313" key="1">
    <source>
        <dbReference type="EMBL" id="OAP36991.1"/>
    </source>
</evidence>
<dbReference type="EMBL" id="LPUX01000064">
    <property type="protein sequence ID" value="OAP36991.1"/>
    <property type="molecule type" value="Genomic_DNA"/>
</dbReference>
<dbReference type="AlphaFoldDB" id="A0A178XP22"/>
<gene>
    <name evidence="1" type="ORF">AU381_20405</name>
</gene>
<protein>
    <submittedName>
        <fullName evidence="1">Uncharacterized protein</fullName>
    </submittedName>
</protein>
<evidence type="ECO:0000313" key="2">
    <source>
        <dbReference type="Proteomes" id="UP000094025"/>
    </source>
</evidence>